<keyword evidence="3 6" id="KW-0285">Flavoprotein</keyword>
<evidence type="ECO:0000256" key="2">
    <source>
        <dbReference type="ARBA" id="ARBA00009347"/>
    </source>
</evidence>
<feature type="domain" description="Acyl-CoA dehydrogenase/oxidase C-terminal" evidence="7">
    <location>
        <begin position="237"/>
        <end position="388"/>
    </location>
</feature>
<dbReference type="Pfam" id="PF02770">
    <property type="entry name" value="Acyl-CoA_dh_M"/>
    <property type="match status" value="1"/>
</dbReference>
<evidence type="ECO:0000256" key="4">
    <source>
        <dbReference type="ARBA" id="ARBA00022827"/>
    </source>
</evidence>
<keyword evidence="4 6" id="KW-0274">FAD</keyword>
<dbReference type="InterPro" id="IPR006091">
    <property type="entry name" value="Acyl-CoA_Oxase/DH_mid-dom"/>
</dbReference>
<dbReference type="PANTHER" id="PTHR43292:SF3">
    <property type="entry name" value="ACYL-COA DEHYDROGENASE FADE29"/>
    <property type="match status" value="1"/>
</dbReference>
<dbReference type="InterPro" id="IPR013786">
    <property type="entry name" value="AcylCoA_DH/ox_N"/>
</dbReference>
<dbReference type="Gene3D" id="1.10.540.10">
    <property type="entry name" value="Acyl-CoA dehydrogenase/oxidase, N-terminal domain"/>
    <property type="match status" value="1"/>
</dbReference>
<comment type="cofactor">
    <cofactor evidence="1 6">
        <name>FAD</name>
        <dbReference type="ChEBI" id="CHEBI:57692"/>
    </cofactor>
</comment>
<protein>
    <submittedName>
        <fullName evidence="10">Acyl-CoA dehydrogenase</fullName>
    </submittedName>
</protein>
<keyword evidence="5 6" id="KW-0560">Oxidoreductase</keyword>
<dbReference type="RefSeq" id="WP_103939077.1">
    <property type="nucleotide sequence ID" value="NZ_FNVO01000007.1"/>
</dbReference>
<evidence type="ECO:0000259" key="8">
    <source>
        <dbReference type="Pfam" id="PF02770"/>
    </source>
</evidence>
<dbReference type="InterPro" id="IPR046373">
    <property type="entry name" value="Acyl-CoA_Oxase/DH_mid-dom_sf"/>
</dbReference>
<reference evidence="11" key="1">
    <citation type="submission" date="2016-10" db="EMBL/GenBank/DDBJ databases">
        <authorList>
            <person name="Varghese N."/>
            <person name="Submissions S."/>
        </authorList>
    </citation>
    <scope>NUCLEOTIDE SEQUENCE [LARGE SCALE GENOMIC DNA]</scope>
    <source>
        <strain evidence="11">DSM 43163</strain>
    </source>
</reference>
<accession>A0A1H6BNZ7</accession>
<evidence type="ECO:0000256" key="3">
    <source>
        <dbReference type="ARBA" id="ARBA00022630"/>
    </source>
</evidence>
<dbReference type="FunFam" id="2.40.110.10:FF:000011">
    <property type="entry name" value="Acyl-CoA dehydrogenase FadE34"/>
    <property type="match status" value="1"/>
</dbReference>
<dbReference type="PANTHER" id="PTHR43292">
    <property type="entry name" value="ACYL-COA DEHYDROGENASE"/>
    <property type="match status" value="1"/>
</dbReference>
<dbReference type="SUPFAM" id="SSF56645">
    <property type="entry name" value="Acyl-CoA dehydrogenase NM domain-like"/>
    <property type="match status" value="1"/>
</dbReference>
<evidence type="ECO:0000256" key="5">
    <source>
        <dbReference type="ARBA" id="ARBA00023002"/>
    </source>
</evidence>
<comment type="similarity">
    <text evidence="2 6">Belongs to the acyl-CoA dehydrogenase family.</text>
</comment>
<dbReference type="Proteomes" id="UP000236723">
    <property type="component" value="Unassembled WGS sequence"/>
</dbReference>
<dbReference type="InterPro" id="IPR052161">
    <property type="entry name" value="Mycobact_Acyl-CoA_DH"/>
</dbReference>
<dbReference type="InterPro" id="IPR009100">
    <property type="entry name" value="AcylCoA_DH/oxidase_NM_dom_sf"/>
</dbReference>
<dbReference type="AlphaFoldDB" id="A0A1H6BNZ7"/>
<dbReference type="GO" id="GO:0050660">
    <property type="term" value="F:flavin adenine dinucleotide binding"/>
    <property type="evidence" value="ECO:0007669"/>
    <property type="project" value="InterPro"/>
</dbReference>
<name>A0A1H6BNZ7_9ACTN</name>
<dbReference type="GO" id="GO:0016627">
    <property type="term" value="F:oxidoreductase activity, acting on the CH-CH group of donors"/>
    <property type="evidence" value="ECO:0007669"/>
    <property type="project" value="InterPro"/>
</dbReference>
<organism evidence="10 11">
    <name type="scientific">Thermomonospora echinospora</name>
    <dbReference type="NCBI Taxonomy" id="1992"/>
    <lineage>
        <taxon>Bacteria</taxon>
        <taxon>Bacillati</taxon>
        <taxon>Actinomycetota</taxon>
        <taxon>Actinomycetes</taxon>
        <taxon>Streptosporangiales</taxon>
        <taxon>Thermomonosporaceae</taxon>
        <taxon>Thermomonospora</taxon>
    </lineage>
</organism>
<feature type="domain" description="Acyl-CoA dehydrogenase/oxidase N-terminal" evidence="9">
    <location>
        <begin position="8"/>
        <end position="127"/>
    </location>
</feature>
<keyword evidence="11" id="KW-1185">Reference proteome</keyword>
<evidence type="ECO:0000256" key="6">
    <source>
        <dbReference type="RuleBase" id="RU362125"/>
    </source>
</evidence>
<gene>
    <name evidence="10" type="ORF">SAMN04489712_107258</name>
</gene>
<dbReference type="SUPFAM" id="SSF47203">
    <property type="entry name" value="Acyl-CoA dehydrogenase C-terminal domain-like"/>
    <property type="match status" value="1"/>
</dbReference>
<dbReference type="EMBL" id="FNVO01000007">
    <property type="protein sequence ID" value="SEG61936.1"/>
    <property type="molecule type" value="Genomic_DNA"/>
</dbReference>
<evidence type="ECO:0000259" key="7">
    <source>
        <dbReference type="Pfam" id="PF00441"/>
    </source>
</evidence>
<dbReference type="GO" id="GO:0005886">
    <property type="term" value="C:plasma membrane"/>
    <property type="evidence" value="ECO:0007669"/>
    <property type="project" value="TreeGrafter"/>
</dbReference>
<evidence type="ECO:0000313" key="11">
    <source>
        <dbReference type="Proteomes" id="UP000236723"/>
    </source>
</evidence>
<feature type="domain" description="Acyl-CoA oxidase/dehydrogenase middle" evidence="8">
    <location>
        <begin position="131"/>
        <end position="223"/>
    </location>
</feature>
<evidence type="ECO:0000259" key="9">
    <source>
        <dbReference type="Pfam" id="PF02771"/>
    </source>
</evidence>
<evidence type="ECO:0000313" key="10">
    <source>
        <dbReference type="EMBL" id="SEG61936.1"/>
    </source>
</evidence>
<dbReference type="Pfam" id="PF00441">
    <property type="entry name" value="Acyl-CoA_dh_1"/>
    <property type="match status" value="1"/>
</dbReference>
<evidence type="ECO:0000256" key="1">
    <source>
        <dbReference type="ARBA" id="ARBA00001974"/>
    </source>
</evidence>
<dbReference type="InterPro" id="IPR009075">
    <property type="entry name" value="AcylCo_DH/oxidase_C"/>
</dbReference>
<dbReference type="InterPro" id="IPR037069">
    <property type="entry name" value="AcylCoA_DH/ox_N_sf"/>
</dbReference>
<dbReference type="OrthoDB" id="3778631at2"/>
<dbReference type="Gene3D" id="1.20.140.10">
    <property type="entry name" value="Butyryl-CoA Dehydrogenase, subunit A, domain 3"/>
    <property type="match status" value="1"/>
</dbReference>
<proteinExistence type="inferred from homology"/>
<dbReference type="Pfam" id="PF02771">
    <property type="entry name" value="Acyl-CoA_dh_N"/>
    <property type="match status" value="1"/>
</dbReference>
<sequence>MAESDGGEDLEAFRREVRGWLEDSLTGDFAAARGLGGPGREHEGHEIRHAWERHLGRAGWTCLGWPAEHGGRDATLEQQVVFFEEYARAGAPHRVGHIGEGLIGPTIIDFGTEAHKRRFLPAIRRGDELWCQGYSEPDAGSDLANVQTRAELVGDEWVIHGQKVWTSLAHVADWCFVVCRTEPGSTRHRGLSYLLVPMRQPGVEVRPIIQATGTGEFNEVFFDGARTARENILGAPGDGWRVAMATLGYERGASTLGQQLLFRRELEAVIEVARRNGAGRDPALRDRLSRAWIELEIMRFNALRTMRSLAAGEPGPEVSIAKLYWSEWHRRLGELAVDVHGAAGMLTEPAPPDRYEPTDAQRLFLFSRADTIYAGSSEIQRNIIAERTLGLPREPRP</sequence>
<dbReference type="InterPro" id="IPR036250">
    <property type="entry name" value="AcylCo_DH-like_C"/>
</dbReference>
<dbReference type="Gene3D" id="2.40.110.10">
    <property type="entry name" value="Butyryl-CoA Dehydrogenase, subunit A, domain 2"/>
    <property type="match status" value="1"/>
</dbReference>